<dbReference type="HOGENOM" id="CLU_049343_0_0_1"/>
<accession>W6MPR8</accession>
<dbReference type="SMART" id="SM01130">
    <property type="entry name" value="DHDPS"/>
    <property type="match status" value="1"/>
</dbReference>
<dbReference type="Pfam" id="PF00701">
    <property type="entry name" value="DHDPS"/>
    <property type="match status" value="1"/>
</dbReference>
<dbReference type="RefSeq" id="XP_022460631.1">
    <property type="nucleotide sequence ID" value="XM_022601379.1"/>
</dbReference>
<dbReference type="EMBL" id="HG793129">
    <property type="protein sequence ID" value="CDK28641.1"/>
    <property type="molecule type" value="Genomic_DNA"/>
</dbReference>
<reference evidence="4" key="2">
    <citation type="submission" date="2014-02" db="EMBL/GenBank/DDBJ databases">
        <title>Complete DNA sequence of /Kuraishia capsulata/ illustrates novel genomic features among budding yeasts (/Saccharomycotina/).</title>
        <authorList>
            <person name="Morales L."/>
            <person name="Noel B."/>
            <person name="Porcel B."/>
            <person name="Marcet-Houben M."/>
            <person name="Hullo M-F."/>
            <person name="Sacerdot C."/>
            <person name="Tekaia F."/>
            <person name="Leh-Louis V."/>
            <person name="Despons L."/>
            <person name="Khanna V."/>
            <person name="Aury J-M."/>
            <person name="Barbe V."/>
            <person name="Couloux A."/>
            <person name="Labadie K."/>
            <person name="Pelletier E."/>
            <person name="Souciet J-L."/>
            <person name="Boekhout T."/>
            <person name="Gabaldon T."/>
            <person name="Wincker P."/>
            <person name="Dujon B."/>
        </authorList>
    </citation>
    <scope>NUCLEOTIDE SEQUENCE</scope>
    <source>
        <strain evidence="4">CBS 1993</strain>
    </source>
</reference>
<reference evidence="4" key="1">
    <citation type="submission" date="2013-12" db="EMBL/GenBank/DDBJ databases">
        <authorList>
            <person name="Genoscope - CEA"/>
        </authorList>
    </citation>
    <scope>NUCLEOTIDE SEQUENCE</scope>
    <source>
        <strain evidence="4">CBS 1993</strain>
    </source>
</reference>
<keyword evidence="1" id="KW-0456">Lyase</keyword>
<organism evidence="4 5">
    <name type="scientific">Kuraishia capsulata CBS 1993</name>
    <dbReference type="NCBI Taxonomy" id="1382522"/>
    <lineage>
        <taxon>Eukaryota</taxon>
        <taxon>Fungi</taxon>
        <taxon>Dikarya</taxon>
        <taxon>Ascomycota</taxon>
        <taxon>Saccharomycotina</taxon>
        <taxon>Pichiomycetes</taxon>
        <taxon>Pichiales</taxon>
        <taxon>Pichiaceae</taxon>
        <taxon>Kuraishia</taxon>
    </lineage>
</organism>
<dbReference type="GO" id="GO:0008840">
    <property type="term" value="F:4-hydroxy-tetrahydrodipicolinate synthase activity"/>
    <property type="evidence" value="ECO:0007669"/>
    <property type="project" value="TreeGrafter"/>
</dbReference>
<evidence type="ECO:0000313" key="5">
    <source>
        <dbReference type="Proteomes" id="UP000019384"/>
    </source>
</evidence>
<name>W6MPR8_9ASCO</name>
<evidence type="ECO:0000256" key="1">
    <source>
        <dbReference type="PIRNR" id="PIRNR001365"/>
    </source>
</evidence>
<feature type="active site" description="Proton donor/acceptor" evidence="2">
    <location>
        <position position="142"/>
    </location>
</feature>
<dbReference type="GeneID" id="34522019"/>
<feature type="active site" description="Schiff-base intermediate with substrate" evidence="2">
    <location>
        <position position="171"/>
    </location>
</feature>
<dbReference type="STRING" id="1382522.W6MPR8"/>
<feature type="binding site" evidence="3">
    <location>
        <position position="216"/>
    </location>
    <ligand>
        <name>pyruvate</name>
        <dbReference type="ChEBI" id="CHEBI:15361"/>
    </ligand>
</feature>
<protein>
    <recommendedName>
        <fullName evidence="6">4-hydroxy-2-oxoglutarate aldolase, mitochondrial</fullName>
    </recommendedName>
</protein>
<dbReference type="Proteomes" id="UP000019384">
    <property type="component" value="Unassembled WGS sequence"/>
</dbReference>
<dbReference type="SUPFAM" id="SSF51569">
    <property type="entry name" value="Aldolase"/>
    <property type="match status" value="1"/>
</dbReference>
<dbReference type="AlphaFoldDB" id="W6MPR8"/>
<dbReference type="PRINTS" id="PR00146">
    <property type="entry name" value="DHPICSNTHASE"/>
</dbReference>
<dbReference type="PANTHER" id="PTHR12128">
    <property type="entry name" value="DIHYDRODIPICOLINATE SYNTHASE"/>
    <property type="match status" value="1"/>
</dbReference>
<dbReference type="OrthoDB" id="191315at2759"/>
<sequence>MSLPSPPPAGVYTPIPTFFKKDGYAIDYDAIVAHCQFLHKAGIQGAAIHGSTGEGVHLTRTERVEVIKRVRAALPADFVILGGVVQNSLQEALDEVEALKSAGAAYALTLGSNYFGLAIKQQGIIDWFTSFADKSALPVLLYVYPGVSNGLSLSPETIIHLSAHKNIVGCKISHGDVSHHTLIGLSPEIQKNNFLPLTGLGQLLLPVLTVGFKGTVDAISGAFPKIYVKVFNLFQEGKIDEARKYQLVISRAEEIVVKSGVIGIKTAIHKATGFGESVLGRAPLNQDVDAGAWASTLGYFDAITEVENSL</sequence>
<evidence type="ECO:0000256" key="3">
    <source>
        <dbReference type="PIRSR" id="PIRSR001365-2"/>
    </source>
</evidence>
<dbReference type="PIRSF" id="PIRSF001365">
    <property type="entry name" value="DHDPS"/>
    <property type="match status" value="1"/>
</dbReference>
<dbReference type="InterPro" id="IPR002220">
    <property type="entry name" value="DapA-like"/>
</dbReference>
<evidence type="ECO:0008006" key="6">
    <source>
        <dbReference type="Google" id="ProtNLM"/>
    </source>
</evidence>
<comment type="similarity">
    <text evidence="1">Belongs to the DapA family.</text>
</comment>
<evidence type="ECO:0000313" key="4">
    <source>
        <dbReference type="EMBL" id="CDK28641.1"/>
    </source>
</evidence>
<proteinExistence type="inferred from homology"/>
<dbReference type="Gene3D" id="3.20.20.70">
    <property type="entry name" value="Aldolase class I"/>
    <property type="match status" value="1"/>
</dbReference>
<gene>
    <name evidence="4" type="ORF">KUCA_T00004625001</name>
</gene>
<evidence type="ECO:0000256" key="2">
    <source>
        <dbReference type="PIRSR" id="PIRSR001365-1"/>
    </source>
</evidence>
<dbReference type="PANTHER" id="PTHR12128:SF68">
    <property type="entry name" value="DIHYDRODIPICOLINATE SYNTHETASE"/>
    <property type="match status" value="1"/>
</dbReference>
<keyword evidence="5" id="KW-1185">Reference proteome</keyword>
<feature type="binding site" evidence="3">
    <location>
        <position position="52"/>
    </location>
    <ligand>
        <name>pyruvate</name>
        <dbReference type="ChEBI" id="CHEBI:15361"/>
    </ligand>
</feature>
<dbReference type="CDD" id="cd00408">
    <property type="entry name" value="DHDPS-like"/>
    <property type="match status" value="1"/>
</dbReference>
<dbReference type="InterPro" id="IPR013785">
    <property type="entry name" value="Aldolase_TIM"/>
</dbReference>